<dbReference type="AlphaFoldDB" id="A0A0V8HMS4"/>
<name>A0A0V8HMS4_9BACI</name>
<keyword evidence="1" id="KW-0472">Membrane</keyword>
<dbReference type="EMBL" id="FMAU01000001">
    <property type="protein sequence ID" value="SCB88142.1"/>
    <property type="molecule type" value="Genomic_DNA"/>
</dbReference>
<keyword evidence="3" id="KW-1185">Reference proteome</keyword>
<accession>A0A0V8HMS4</accession>
<sequence>MKQILRNALPFLILMVILAVGIEFIYQPRTEESIIFFPINENVAYESASTLLTLVPEKKDNVYEVKWKISSKLDTPAYLRQDVGFLFINGRLKGKMNEWEQDTDGIVQEKTIEWKESSLLEAVAFHYSEIHEDEDATYTSAQKMTEDTLYVIDSNFSPLNSFRQPVTDAEKEWKTILDRVTSQQLDYLWEKAVETYGIPLEEYTAVPLTELPRFEEDPLEGFEKAEWDRLIGNLWEGLYKNYYLGIKKEDGTIIDSIDSTIPLILIKKDKKEVLVVLVDKDGNPSLLRQRVTPS</sequence>
<keyword evidence="1" id="KW-1133">Transmembrane helix</keyword>
<evidence type="ECO:0000313" key="3">
    <source>
        <dbReference type="Proteomes" id="UP000181997"/>
    </source>
</evidence>
<feature type="transmembrane region" description="Helical" evidence="1">
    <location>
        <begin position="7"/>
        <end position="26"/>
    </location>
</feature>
<evidence type="ECO:0000256" key="1">
    <source>
        <dbReference type="SAM" id="Phobius"/>
    </source>
</evidence>
<evidence type="ECO:0000313" key="2">
    <source>
        <dbReference type="EMBL" id="SCB88142.1"/>
    </source>
</evidence>
<dbReference type="RefSeq" id="WP_058297787.1">
    <property type="nucleotide sequence ID" value="NZ_FMAU01000001.1"/>
</dbReference>
<proteinExistence type="predicted"/>
<gene>
    <name evidence="2" type="ORF">GA0061094_1136</name>
</gene>
<dbReference type="Proteomes" id="UP000181997">
    <property type="component" value="Unassembled WGS sequence"/>
</dbReference>
<protein>
    <submittedName>
        <fullName evidence="2">Uncharacterized protein</fullName>
    </submittedName>
</protein>
<keyword evidence="1" id="KW-0812">Transmembrane</keyword>
<reference evidence="3" key="1">
    <citation type="submission" date="2016-08" db="EMBL/GenBank/DDBJ databases">
        <authorList>
            <person name="Varghese N."/>
            <person name="Submissions Spin"/>
        </authorList>
    </citation>
    <scope>NUCLEOTIDE SEQUENCE [LARGE SCALE GENOMIC DNA]</scope>
    <source>
        <strain evidence="3">SGD-1123</strain>
    </source>
</reference>
<organism evidence="2 3">
    <name type="scientific">[Bacillus] enclensis</name>
    <dbReference type="NCBI Taxonomy" id="1402860"/>
    <lineage>
        <taxon>Bacteria</taxon>
        <taxon>Bacillati</taxon>
        <taxon>Bacillota</taxon>
        <taxon>Bacilli</taxon>
        <taxon>Bacillales</taxon>
        <taxon>Bacillaceae</taxon>
        <taxon>Rossellomorea</taxon>
    </lineage>
</organism>